<keyword evidence="1" id="KW-0808">Transferase</keyword>
<keyword evidence="2" id="KW-1185">Reference proteome</keyword>
<dbReference type="KEGG" id="mgin:FRZ54_05220"/>
<name>A0A5B8UST8_9SPHI</name>
<dbReference type="GO" id="GO:0016740">
    <property type="term" value="F:transferase activity"/>
    <property type="evidence" value="ECO:0007669"/>
    <property type="project" value="UniProtKB-KW"/>
</dbReference>
<dbReference type="Pfam" id="PF14907">
    <property type="entry name" value="NTP_transf_5"/>
    <property type="match status" value="1"/>
</dbReference>
<accession>A0A5B8UST8</accession>
<organism evidence="1 2">
    <name type="scientific">Mucilaginibacter ginsenosidivorans</name>
    <dbReference type="NCBI Taxonomy" id="398053"/>
    <lineage>
        <taxon>Bacteria</taxon>
        <taxon>Pseudomonadati</taxon>
        <taxon>Bacteroidota</taxon>
        <taxon>Sphingobacteriia</taxon>
        <taxon>Sphingobacteriales</taxon>
        <taxon>Sphingobacteriaceae</taxon>
        <taxon>Mucilaginibacter</taxon>
    </lineage>
</organism>
<proteinExistence type="predicted"/>
<evidence type="ECO:0000313" key="1">
    <source>
        <dbReference type="EMBL" id="QEC62013.1"/>
    </source>
</evidence>
<sequence>MIPLKDLADTYSNEQLFLLQICRMYFSGYGKTDLNAFVTSQPPDWQLVYKIAMAHGIRPFIYDVILKYDLDVDTNFRLKLENDHRIMLQRNMMQAIVTAKITADLKDLGITVIAYKGAALISRHYDNMGMRESIDIDLIASRSDIARIEDYFINSGYIPKETVPRRYLKLYQLFFKDMVYHVPKYDCNIEVHWSLLNGFAGKYPTFEFFNPHIEPYKQASGEYIVLSPSFDFLATISNHLVKDMNTRFKYIIDIACILKKDPALLDDSVILSTATKFGFKKRLIKGLSVVSSLTGVDIAPSFSTKITREDLLVPLQYPVALSSLQFNNARFLKRSLSSQDNTANKAGFLLRSFAYFFIPSYIDINTFRLPIYLFPLLFILRPFRLLLEKISLRPKK</sequence>
<evidence type="ECO:0000313" key="2">
    <source>
        <dbReference type="Proteomes" id="UP000321479"/>
    </source>
</evidence>
<dbReference type="EMBL" id="CP042436">
    <property type="protein sequence ID" value="QEC62013.1"/>
    <property type="molecule type" value="Genomic_DNA"/>
</dbReference>
<gene>
    <name evidence="1" type="ORF">FRZ54_05220</name>
</gene>
<dbReference type="InterPro" id="IPR039498">
    <property type="entry name" value="NTP_transf_5"/>
</dbReference>
<dbReference type="Proteomes" id="UP000321479">
    <property type="component" value="Chromosome"/>
</dbReference>
<dbReference type="AlphaFoldDB" id="A0A5B8UST8"/>
<protein>
    <submittedName>
        <fullName evidence="1">Nucleotidyltransferase family protein</fullName>
    </submittedName>
</protein>
<dbReference type="RefSeq" id="WP_147030590.1">
    <property type="nucleotide sequence ID" value="NZ_CP042436.1"/>
</dbReference>
<reference evidence="1 2" key="1">
    <citation type="journal article" date="2017" name="Curr. Microbiol.">
        <title>Mucilaginibacter ginsenosidivorans sp. nov., Isolated from Soil of Ginseng Field.</title>
        <authorList>
            <person name="Kim M.M."/>
            <person name="Siddiqi M.Z."/>
            <person name="Im W.T."/>
        </authorList>
    </citation>
    <scope>NUCLEOTIDE SEQUENCE [LARGE SCALE GENOMIC DNA]</scope>
    <source>
        <strain evidence="1 2">Gsoil 3017</strain>
    </source>
</reference>
<dbReference type="OrthoDB" id="762149at2"/>